<evidence type="ECO:0000256" key="1">
    <source>
        <dbReference type="SAM" id="Phobius"/>
    </source>
</evidence>
<organism evidence="2">
    <name type="scientific">Xenopsylla cheopis</name>
    <name type="common">Oriental rat flea</name>
    <name type="synonym">Pulex cheopis</name>
    <dbReference type="NCBI Taxonomy" id="163159"/>
    <lineage>
        <taxon>Eukaryota</taxon>
        <taxon>Metazoa</taxon>
        <taxon>Ecdysozoa</taxon>
        <taxon>Arthropoda</taxon>
        <taxon>Hexapoda</taxon>
        <taxon>Insecta</taxon>
        <taxon>Pterygota</taxon>
        <taxon>Neoptera</taxon>
        <taxon>Endopterygota</taxon>
        <taxon>Siphonaptera</taxon>
        <taxon>Pulicidae</taxon>
        <taxon>Xenopsyllinae</taxon>
        <taxon>Xenopsylla</taxon>
    </lineage>
</organism>
<name>A0A6M2DVN5_XENCH</name>
<dbReference type="EMBL" id="GIIL01006700">
    <property type="protein sequence ID" value="NOV50426.1"/>
    <property type="molecule type" value="Transcribed_RNA"/>
</dbReference>
<keyword evidence="1" id="KW-0472">Membrane</keyword>
<keyword evidence="1" id="KW-0812">Transmembrane</keyword>
<reference evidence="2" key="1">
    <citation type="submission" date="2020-03" db="EMBL/GenBank/DDBJ databases">
        <title>Transcriptomic Profiling of the Digestive Tract of the Rat Flea, Xenopsylla cheopis, Following Blood Feeding and Infection with Yersinia pestis.</title>
        <authorList>
            <person name="Bland D.M."/>
            <person name="Martens C.A."/>
            <person name="Virtaneva K."/>
            <person name="Kanakabandi K."/>
            <person name="Long D."/>
            <person name="Rosenke R."/>
            <person name="Saturday G.A."/>
            <person name="Hoyt F.H."/>
            <person name="Bruno D.P."/>
            <person name="Ribeiro J.M.C."/>
            <person name="Hinnebusch J."/>
        </authorList>
    </citation>
    <scope>NUCLEOTIDE SEQUENCE</scope>
</reference>
<dbReference type="AlphaFoldDB" id="A0A6M2DVN5"/>
<feature type="transmembrane region" description="Helical" evidence="1">
    <location>
        <begin position="28"/>
        <end position="48"/>
    </location>
</feature>
<keyword evidence="1" id="KW-1133">Transmembrane helix</keyword>
<accession>A0A6M2DVN5</accession>
<proteinExistence type="predicted"/>
<evidence type="ECO:0000313" key="2">
    <source>
        <dbReference type="EMBL" id="NOV50426.1"/>
    </source>
</evidence>
<sequence length="77" mass="8437">MYSGSVVDFVVSVLLRFSMDVSAALQMMYVRCVVACSILLAVVMGMMWSTELLMTDLNCVQSATPKLYLSGGLSCWI</sequence>
<protein>
    <submittedName>
        <fullName evidence="2">Putative secreted protein</fullName>
    </submittedName>
</protein>